<keyword evidence="2" id="KW-1185">Reference proteome</keyword>
<gene>
    <name evidence="1" type="ORF">KK062_00745</name>
</gene>
<dbReference type="Pfam" id="PF02566">
    <property type="entry name" value="OsmC"/>
    <property type="match status" value="1"/>
</dbReference>
<dbReference type="PANTHER" id="PTHR39624:SF2">
    <property type="entry name" value="OSMC-LIKE PROTEIN"/>
    <property type="match status" value="1"/>
</dbReference>
<protein>
    <submittedName>
        <fullName evidence="1">OsmC family protein</fullName>
    </submittedName>
</protein>
<reference evidence="1 2" key="1">
    <citation type="submission" date="2021-05" db="EMBL/GenBank/DDBJ databases">
        <title>A Polyphasic approach of four new species of the genus Ohtaekwangia: Ohtaekwangia histidinii sp. nov., Ohtaekwangia cretensis sp. nov., Ohtaekwangia indiensis sp. nov., Ohtaekwangia reichenbachii sp. nov. from diverse environment.</title>
        <authorList>
            <person name="Octaviana S."/>
        </authorList>
    </citation>
    <scope>NUCLEOTIDE SEQUENCE [LARGE SCALE GENOMIC DNA]</scope>
    <source>
        <strain evidence="1 2">PWU5</strain>
    </source>
</reference>
<accession>A0AAP2GN25</accession>
<proteinExistence type="predicted"/>
<name>A0AAP2GN25_9BACT</name>
<sequence length="136" mass="15062">MIPEKTAVATIGTDSYYTTLESTAHTLHADEPIESGGSDRGPSPHDFLRMSLASCTAITLRMYANRKNFDVQQIQVKVLSEQVEGKTIFHRDVVITGNLDEPQRKRMLQIANACPVHKTLTNPIEIQTNLSATAPR</sequence>
<dbReference type="InterPro" id="IPR015946">
    <property type="entry name" value="KH_dom-like_a/b"/>
</dbReference>
<dbReference type="EMBL" id="JAHESE010000001">
    <property type="protein sequence ID" value="MBT1706724.1"/>
    <property type="molecule type" value="Genomic_DNA"/>
</dbReference>
<dbReference type="Proteomes" id="UP001319080">
    <property type="component" value="Unassembled WGS sequence"/>
</dbReference>
<evidence type="ECO:0000313" key="1">
    <source>
        <dbReference type="EMBL" id="MBT1706724.1"/>
    </source>
</evidence>
<dbReference type="PANTHER" id="PTHR39624">
    <property type="entry name" value="PROTEIN INVOLVED IN RIMO-MEDIATED BETA-METHYLTHIOLATION OF RIBOSOMAL PROTEIN S12 YCAO"/>
    <property type="match status" value="1"/>
</dbReference>
<dbReference type="InterPro" id="IPR036102">
    <property type="entry name" value="OsmC/Ohrsf"/>
</dbReference>
<evidence type="ECO:0000313" key="2">
    <source>
        <dbReference type="Proteomes" id="UP001319080"/>
    </source>
</evidence>
<dbReference type="InterPro" id="IPR003718">
    <property type="entry name" value="OsmC/Ohr_fam"/>
</dbReference>
<dbReference type="AlphaFoldDB" id="A0AAP2GN25"/>
<dbReference type="RefSeq" id="WP_254082316.1">
    <property type="nucleotide sequence ID" value="NZ_JAHESE010000001.1"/>
</dbReference>
<dbReference type="SUPFAM" id="SSF82784">
    <property type="entry name" value="OsmC-like"/>
    <property type="match status" value="1"/>
</dbReference>
<dbReference type="Gene3D" id="3.30.300.20">
    <property type="match status" value="1"/>
</dbReference>
<organism evidence="1 2">
    <name type="scientific">Dawidia cretensis</name>
    <dbReference type="NCBI Taxonomy" id="2782350"/>
    <lineage>
        <taxon>Bacteria</taxon>
        <taxon>Pseudomonadati</taxon>
        <taxon>Bacteroidota</taxon>
        <taxon>Cytophagia</taxon>
        <taxon>Cytophagales</taxon>
        <taxon>Chryseotaleaceae</taxon>
        <taxon>Dawidia</taxon>
    </lineage>
</organism>
<comment type="caution">
    <text evidence="1">The sequence shown here is derived from an EMBL/GenBank/DDBJ whole genome shotgun (WGS) entry which is preliminary data.</text>
</comment>